<proteinExistence type="inferred from homology"/>
<gene>
    <name evidence="4" type="ORF">B0T14DRAFT_533743</name>
</gene>
<dbReference type="Gene3D" id="3.40.50.720">
    <property type="entry name" value="NAD(P)-binding Rossmann-like Domain"/>
    <property type="match status" value="1"/>
</dbReference>
<dbReference type="InterPro" id="IPR002347">
    <property type="entry name" value="SDR_fam"/>
</dbReference>
<dbReference type="PANTHER" id="PTHR48107">
    <property type="entry name" value="NADPH-DEPENDENT ALDEHYDE REDUCTASE-LIKE PROTEIN, CHLOROPLASTIC-RELATED"/>
    <property type="match status" value="1"/>
</dbReference>
<dbReference type="PANTHER" id="PTHR48107:SF26">
    <property type="entry name" value="OXIDOREDUCTASE, SHORT-CHAIN DEHYDROGENASE_REDUCTASE FAMILY (AFU_ORTHOLOGUE AFUA_4G05870)"/>
    <property type="match status" value="1"/>
</dbReference>
<name>A0AA40CDL7_9PEZI</name>
<reference evidence="4" key="1">
    <citation type="submission" date="2023-06" db="EMBL/GenBank/DDBJ databases">
        <title>Genome-scale phylogeny and comparative genomics of the fungal order Sordariales.</title>
        <authorList>
            <consortium name="Lawrence Berkeley National Laboratory"/>
            <person name="Hensen N."/>
            <person name="Bonometti L."/>
            <person name="Westerberg I."/>
            <person name="Brannstrom I.O."/>
            <person name="Guillou S."/>
            <person name="Cros-Aarteil S."/>
            <person name="Calhoun S."/>
            <person name="Haridas S."/>
            <person name="Kuo A."/>
            <person name="Mondo S."/>
            <person name="Pangilinan J."/>
            <person name="Riley R."/>
            <person name="Labutti K."/>
            <person name="Andreopoulos B."/>
            <person name="Lipzen A."/>
            <person name="Chen C."/>
            <person name="Yanf M."/>
            <person name="Daum C."/>
            <person name="Ng V."/>
            <person name="Clum A."/>
            <person name="Steindorff A."/>
            <person name="Ohm R."/>
            <person name="Martin F."/>
            <person name="Silar P."/>
            <person name="Natvig D."/>
            <person name="Lalanne C."/>
            <person name="Gautier V."/>
            <person name="Ament-Velasquez S.L."/>
            <person name="Kruys A."/>
            <person name="Hutchinson M.I."/>
            <person name="Powell A.J."/>
            <person name="Barry K."/>
            <person name="Miller A.N."/>
            <person name="Grigoriev I.V."/>
            <person name="Debuchy R."/>
            <person name="Gladieux P."/>
            <person name="Thoren M.H."/>
            <person name="Johannesson H."/>
        </authorList>
    </citation>
    <scope>NUCLEOTIDE SEQUENCE</scope>
    <source>
        <strain evidence="4">CBS 606.72</strain>
    </source>
</reference>
<organism evidence="4 5">
    <name type="scientific">Immersiella caudata</name>
    <dbReference type="NCBI Taxonomy" id="314043"/>
    <lineage>
        <taxon>Eukaryota</taxon>
        <taxon>Fungi</taxon>
        <taxon>Dikarya</taxon>
        <taxon>Ascomycota</taxon>
        <taxon>Pezizomycotina</taxon>
        <taxon>Sordariomycetes</taxon>
        <taxon>Sordariomycetidae</taxon>
        <taxon>Sordariales</taxon>
        <taxon>Lasiosphaeriaceae</taxon>
        <taxon>Immersiella</taxon>
    </lineage>
</organism>
<evidence type="ECO:0000313" key="5">
    <source>
        <dbReference type="Proteomes" id="UP001175000"/>
    </source>
</evidence>
<dbReference type="Proteomes" id="UP001175000">
    <property type="component" value="Unassembled WGS sequence"/>
</dbReference>
<keyword evidence="2" id="KW-0560">Oxidoreductase</keyword>
<keyword evidence="5" id="KW-1185">Reference proteome</keyword>
<evidence type="ECO:0000256" key="3">
    <source>
        <dbReference type="SAM" id="MobiDB-lite"/>
    </source>
</evidence>
<accession>A0AA40CDL7</accession>
<evidence type="ECO:0000256" key="1">
    <source>
        <dbReference type="ARBA" id="ARBA00006484"/>
    </source>
</evidence>
<comment type="similarity">
    <text evidence="1">Belongs to the short-chain dehydrogenases/reductases (SDR) family.</text>
</comment>
<evidence type="ECO:0000313" key="4">
    <source>
        <dbReference type="EMBL" id="KAK0633548.1"/>
    </source>
</evidence>
<dbReference type="GO" id="GO:0016614">
    <property type="term" value="F:oxidoreductase activity, acting on CH-OH group of donors"/>
    <property type="evidence" value="ECO:0007669"/>
    <property type="project" value="UniProtKB-ARBA"/>
</dbReference>
<dbReference type="Pfam" id="PF00106">
    <property type="entry name" value="adh_short"/>
    <property type="match status" value="1"/>
</dbReference>
<dbReference type="AlphaFoldDB" id="A0AA40CDL7"/>
<comment type="caution">
    <text evidence="4">The sequence shown here is derived from an EMBL/GenBank/DDBJ whole genome shotgun (WGS) entry which is preliminary data.</text>
</comment>
<dbReference type="PRINTS" id="PR00081">
    <property type="entry name" value="GDHRDH"/>
</dbReference>
<feature type="region of interest" description="Disordered" evidence="3">
    <location>
        <begin position="1"/>
        <end position="29"/>
    </location>
</feature>
<evidence type="ECO:0000256" key="2">
    <source>
        <dbReference type="ARBA" id="ARBA00023002"/>
    </source>
</evidence>
<dbReference type="InterPro" id="IPR036291">
    <property type="entry name" value="NAD(P)-bd_dom_sf"/>
</dbReference>
<sequence>MSDKGQFEPGFQNPITFQGFPGKEGKMPSPKPWFDEIPTEEGGSQKYKLSGKLTGKKAIITGGDSGIGRATAVLFATQGVDSLIRLVESYGHTCHLLATDLTSQANCHKVVDTAAQLLNNHIDILFNNATFQLLHTFNNNIYPYFYLAKYALPSIKRGSTIISNAKLSNYQVGKGIRVIAIALGLVVTPPIPATLLEEAQKSFTSPMGRPAQPSEIATCVLFLTSMDSSAVSRQVIHCNGGTIVNG</sequence>
<protein>
    <submittedName>
        <fullName evidence="4">Uncharacterized protein</fullName>
    </submittedName>
</protein>
<dbReference type="EMBL" id="JAULSU010000001">
    <property type="protein sequence ID" value="KAK0633548.1"/>
    <property type="molecule type" value="Genomic_DNA"/>
</dbReference>
<dbReference type="SUPFAM" id="SSF51735">
    <property type="entry name" value="NAD(P)-binding Rossmann-fold domains"/>
    <property type="match status" value="1"/>
</dbReference>
<dbReference type="Pfam" id="PF13561">
    <property type="entry name" value="adh_short_C2"/>
    <property type="match status" value="1"/>
</dbReference>